<keyword evidence="1" id="KW-0732">Signal</keyword>
<evidence type="ECO:0000313" key="2">
    <source>
        <dbReference type="Proteomes" id="UP001652628"/>
    </source>
</evidence>
<dbReference type="AlphaFoldDB" id="A0AB39Z1J2"/>
<name>A0AB39Z1J2_DROSZ</name>
<dbReference type="RefSeq" id="XP_016926686.3">
    <property type="nucleotide sequence ID" value="XM_017071197.4"/>
</dbReference>
<dbReference type="InterPro" id="IPR003475">
    <property type="entry name" value="Insect_Unk"/>
</dbReference>
<reference evidence="3" key="1">
    <citation type="submission" date="2025-08" db="UniProtKB">
        <authorList>
            <consortium name="RefSeq"/>
        </authorList>
    </citation>
    <scope>IDENTIFICATION</scope>
</reference>
<gene>
    <name evidence="3" type="primary">Eig71Ea</name>
</gene>
<feature type="chain" id="PRO_5044277796" evidence="1">
    <location>
        <begin position="21"/>
        <end position="100"/>
    </location>
</feature>
<dbReference type="Proteomes" id="UP001652628">
    <property type="component" value="Chromosome 3"/>
</dbReference>
<organism evidence="2 3">
    <name type="scientific">Drosophila suzukii</name>
    <name type="common">Spotted-wing drosophila fruit fly</name>
    <dbReference type="NCBI Taxonomy" id="28584"/>
    <lineage>
        <taxon>Eukaryota</taxon>
        <taxon>Metazoa</taxon>
        <taxon>Ecdysozoa</taxon>
        <taxon>Arthropoda</taxon>
        <taxon>Hexapoda</taxon>
        <taxon>Insecta</taxon>
        <taxon>Pterygota</taxon>
        <taxon>Neoptera</taxon>
        <taxon>Endopterygota</taxon>
        <taxon>Diptera</taxon>
        <taxon>Brachycera</taxon>
        <taxon>Muscomorpha</taxon>
        <taxon>Ephydroidea</taxon>
        <taxon>Drosophilidae</taxon>
        <taxon>Drosophila</taxon>
        <taxon>Sophophora</taxon>
    </lineage>
</organism>
<protein>
    <submittedName>
        <fullName evidence="3">Uncharacterized protein Eig71Ea</fullName>
    </submittedName>
</protein>
<proteinExistence type="predicted"/>
<accession>A0AB39Z1J2</accession>
<dbReference type="CTD" id="39700"/>
<keyword evidence="2" id="KW-1185">Reference proteome</keyword>
<sequence>MHLKALLSVFAVLCLTLVAGQERDCDEIARRCESCVRRLNNPSDRDLPNFNRQCRERTQRNWRWRNVGRCELSRLSCLGWERRMSCADVAELAGMERRRN</sequence>
<evidence type="ECO:0000313" key="3">
    <source>
        <dbReference type="RefSeq" id="XP_016926686.3"/>
    </source>
</evidence>
<dbReference type="Pfam" id="PF02448">
    <property type="entry name" value="L71"/>
    <property type="match status" value="1"/>
</dbReference>
<feature type="signal peptide" evidence="1">
    <location>
        <begin position="1"/>
        <end position="20"/>
    </location>
</feature>
<evidence type="ECO:0000256" key="1">
    <source>
        <dbReference type="SAM" id="SignalP"/>
    </source>
</evidence>
<dbReference type="GeneID" id="108007511"/>